<reference evidence="9" key="3">
    <citation type="submission" date="2020-12" db="UniProtKB">
        <authorList>
            <consortium name="EnsemblPlants"/>
        </authorList>
    </citation>
    <scope>IDENTIFICATION</scope>
</reference>
<dbReference type="Pfam" id="PF02518">
    <property type="entry name" value="HATPase_c"/>
    <property type="match status" value="1"/>
</dbReference>
<dbReference type="Pfam" id="PF00512">
    <property type="entry name" value="HisKA"/>
    <property type="match status" value="1"/>
</dbReference>
<protein>
    <recommendedName>
        <fullName evidence="2">histidine kinase</fullName>
        <ecNumber evidence="2">2.7.13.3</ecNumber>
    </recommendedName>
</protein>
<evidence type="ECO:0000259" key="7">
    <source>
        <dbReference type="PROSITE" id="PS50109"/>
    </source>
</evidence>
<dbReference type="STRING" id="3218.A0A2K1JEF6"/>
<keyword evidence="5" id="KW-0418">Kinase</keyword>
<dbReference type="InterPro" id="IPR036890">
    <property type="entry name" value="HATPase_C_sf"/>
</dbReference>
<dbReference type="Gene3D" id="3.30.450.20">
    <property type="entry name" value="PAS domain"/>
    <property type="match status" value="1"/>
</dbReference>
<dbReference type="InParanoid" id="A0A2K1JEF6"/>
<evidence type="ECO:0000313" key="9">
    <source>
        <dbReference type="EnsemblPlants" id="Pp3c15_24460V3.1"/>
    </source>
</evidence>
<dbReference type="CDD" id="cd00082">
    <property type="entry name" value="HisKA"/>
    <property type="match status" value="1"/>
</dbReference>
<accession>A0A2K1JEF6</accession>
<proteinExistence type="predicted"/>
<evidence type="ECO:0000256" key="4">
    <source>
        <dbReference type="ARBA" id="ARBA00022679"/>
    </source>
</evidence>
<dbReference type="InterPro" id="IPR004358">
    <property type="entry name" value="Sig_transdc_His_kin-like_C"/>
</dbReference>
<evidence type="ECO:0000256" key="1">
    <source>
        <dbReference type="ARBA" id="ARBA00000085"/>
    </source>
</evidence>
<dbReference type="InterPro" id="IPR036097">
    <property type="entry name" value="HisK_dim/P_sf"/>
</dbReference>
<dbReference type="Gramene" id="Pp3c15_24460V3.1">
    <property type="protein sequence ID" value="Pp3c15_24460V3.1"/>
    <property type="gene ID" value="Pp3c15_24460"/>
</dbReference>
<dbReference type="EnsemblPlants" id="Pp3c15_24460V3.1">
    <property type="protein sequence ID" value="Pp3c15_24460V3.1"/>
    <property type="gene ID" value="Pp3c15_24460"/>
</dbReference>
<dbReference type="PANTHER" id="PTHR43047:SF73">
    <property type="entry name" value="HISTIDINE KINASE DOMAIN-CONTAINING PROTEIN"/>
    <property type="match status" value="1"/>
</dbReference>
<dbReference type="GO" id="GO:0005886">
    <property type="term" value="C:plasma membrane"/>
    <property type="evidence" value="ECO:0000318"/>
    <property type="project" value="GO_Central"/>
</dbReference>
<dbReference type="AlphaFoldDB" id="A0A2K1JEF6"/>
<reference evidence="8 10" key="2">
    <citation type="journal article" date="2018" name="Plant J.">
        <title>The Physcomitrella patens chromosome-scale assembly reveals moss genome structure and evolution.</title>
        <authorList>
            <person name="Lang D."/>
            <person name="Ullrich K.K."/>
            <person name="Murat F."/>
            <person name="Fuchs J."/>
            <person name="Jenkins J."/>
            <person name="Haas F.B."/>
            <person name="Piednoel M."/>
            <person name="Gundlach H."/>
            <person name="Van Bel M."/>
            <person name="Meyberg R."/>
            <person name="Vives C."/>
            <person name="Morata J."/>
            <person name="Symeonidi A."/>
            <person name="Hiss M."/>
            <person name="Muchero W."/>
            <person name="Kamisugi Y."/>
            <person name="Saleh O."/>
            <person name="Blanc G."/>
            <person name="Decker E.L."/>
            <person name="van Gessel N."/>
            <person name="Grimwood J."/>
            <person name="Hayes R.D."/>
            <person name="Graham S.W."/>
            <person name="Gunter L.E."/>
            <person name="McDaniel S.F."/>
            <person name="Hoernstein S.N.W."/>
            <person name="Larsson A."/>
            <person name="Li F.W."/>
            <person name="Perroud P.F."/>
            <person name="Phillips J."/>
            <person name="Ranjan P."/>
            <person name="Rokshar D.S."/>
            <person name="Rothfels C.J."/>
            <person name="Schneider L."/>
            <person name="Shu S."/>
            <person name="Stevenson D.W."/>
            <person name="Thummler F."/>
            <person name="Tillich M."/>
            <person name="Villarreal Aguilar J.C."/>
            <person name="Widiez T."/>
            <person name="Wong G.K."/>
            <person name="Wymore A."/>
            <person name="Zhang Y."/>
            <person name="Zimmer A.D."/>
            <person name="Quatrano R.S."/>
            <person name="Mayer K.F.X."/>
            <person name="Goodstein D."/>
            <person name="Casacuberta J.M."/>
            <person name="Vandepoele K."/>
            <person name="Reski R."/>
            <person name="Cuming A.C."/>
            <person name="Tuskan G.A."/>
            <person name="Maumus F."/>
            <person name="Salse J."/>
            <person name="Schmutz J."/>
            <person name="Rensing S.A."/>
        </authorList>
    </citation>
    <scope>NUCLEOTIDE SEQUENCE [LARGE SCALE GENOMIC DNA]</scope>
    <source>
        <strain evidence="9 10">cv. Gransden 2004</strain>
    </source>
</reference>
<feature type="compositionally biased region" description="Acidic residues" evidence="6">
    <location>
        <begin position="75"/>
        <end position="84"/>
    </location>
</feature>
<keyword evidence="4" id="KW-0808">Transferase</keyword>
<dbReference type="PROSITE" id="PS50109">
    <property type="entry name" value="HIS_KIN"/>
    <property type="match status" value="1"/>
</dbReference>
<dbReference type="Proteomes" id="UP000006727">
    <property type="component" value="Chromosome 15"/>
</dbReference>
<dbReference type="SUPFAM" id="SSF55874">
    <property type="entry name" value="ATPase domain of HSP90 chaperone/DNA topoisomerase II/histidine kinase"/>
    <property type="match status" value="1"/>
</dbReference>
<dbReference type="GO" id="GO:0009927">
    <property type="term" value="F:histidine phosphotransfer kinase activity"/>
    <property type="evidence" value="ECO:0000318"/>
    <property type="project" value="GO_Central"/>
</dbReference>
<comment type="catalytic activity">
    <reaction evidence="1">
        <text>ATP + protein L-histidine = ADP + protein N-phospho-L-histidine.</text>
        <dbReference type="EC" id="2.7.13.3"/>
    </reaction>
</comment>
<dbReference type="SUPFAM" id="SSF55785">
    <property type="entry name" value="PYP-like sensor domain (PAS domain)"/>
    <property type="match status" value="1"/>
</dbReference>
<dbReference type="EC" id="2.7.13.3" evidence="2"/>
<sequence length="707" mass="77166">MSLLAYGQGMLAGDIGVGAGLTEPWAIRDPHYIWSGESLMDGEKESDSSNVGSDAPTNFLLNGHHFLSLLAEEAPEDVASEDPETPGPIRRELHWDSPPQSPGAVFDHLPFSVLQIVAASSKADLVAVGIVQRNAEHLVETLLSEPKHLSSGLSFPDLFEFTAELHAQEFTEILGKQPEAFLGRHFKLEAYEGIFFGLWQDSSKVPATAETIFSQAVHSLPMLLATRIEARKYERLGKRFDAILKMMPQAVVFVDDEFGQVLINPAAASLLGLPNHGEVEPSRVAGTMKRLAASSGGQRTDPQKWYKAFTGVEEPQEIEEEWVLKPRRVLHVRSFPVSSSSAHGRLWLYEDVTTDRDACEAIEAANRAKSQLLAMMSHELRTPMTGVLGMVDLLHLTKLVPQQQELVKIMQELAEGLLQVINNILDFCKMEAGRLFLEEIDFSLSDLIEQVFVIEGTTGTAVALLGDPVRLRQIMVNLVSNAVKFTEKGTITLSWRYVSGFPPNDQKTPASIPSEARMKRTASGNLRFNYQPPVSSLADQMVATGTLRSKPVEEKKEKTLFLEVKVADTGSGIAVEQLETLFAATQAGAPRRDASGTGLGLAICKGLLELMKGKMLPVVSEVGKGTSITFVLPLLLAEDASKVLLEGSSTDKPSAKPSLPPPEAECAKGETKLISVLVAEDNKVKQLLIRKSSGTTGMRLRWLAMES</sequence>
<feature type="region of interest" description="Disordered" evidence="6">
    <location>
        <begin position="75"/>
        <end position="97"/>
    </location>
</feature>
<dbReference type="GO" id="GO:0000155">
    <property type="term" value="F:phosphorelay sensor kinase activity"/>
    <property type="evidence" value="ECO:0000318"/>
    <property type="project" value="GO_Central"/>
</dbReference>
<gene>
    <name evidence="8" type="ORF">PHYPA_020203</name>
</gene>
<name>A0A2K1JEF6_PHYPA</name>
<evidence type="ECO:0000256" key="6">
    <source>
        <dbReference type="SAM" id="MobiDB-lite"/>
    </source>
</evidence>
<dbReference type="InterPro" id="IPR003594">
    <property type="entry name" value="HATPase_dom"/>
</dbReference>
<keyword evidence="10" id="KW-1185">Reference proteome</keyword>
<dbReference type="SMART" id="SM00388">
    <property type="entry name" value="HisKA"/>
    <property type="match status" value="1"/>
</dbReference>
<dbReference type="InterPro" id="IPR035965">
    <property type="entry name" value="PAS-like_dom_sf"/>
</dbReference>
<dbReference type="SMART" id="SM00387">
    <property type="entry name" value="HATPase_c"/>
    <property type="match status" value="1"/>
</dbReference>
<dbReference type="PANTHER" id="PTHR43047">
    <property type="entry name" value="TWO-COMPONENT HISTIDINE PROTEIN KINASE"/>
    <property type="match status" value="1"/>
</dbReference>
<organism evidence="8">
    <name type="scientific">Physcomitrium patens</name>
    <name type="common">Spreading-leaved earth moss</name>
    <name type="synonym">Physcomitrella patens</name>
    <dbReference type="NCBI Taxonomy" id="3218"/>
    <lineage>
        <taxon>Eukaryota</taxon>
        <taxon>Viridiplantae</taxon>
        <taxon>Streptophyta</taxon>
        <taxon>Embryophyta</taxon>
        <taxon>Bryophyta</taxon>
        <taxon>Bryophytina</taxon>
        <taxon>Bryopsida</taxon>
        <taxon>Funariidae</taxon>
        <taxon>Funariales</taxon>
        <taxon>Funariaceae</taxon>
        <taxon>Physcomitrium</taxon>
    </lineage>
</organism>
<evidence type="ECO:0000256" key="5">
    <source>
        <dbReference type="ARBA" id="ARBA00022777"/>
    </source>
</evidence>
<reference evidence="8 10" key="1">
    <citation type="journal article" date="2008" name="Science">
        <title>The Physcomitrella genome reveals evolutionary insights into the conquest of land by plants.</title>
        <authorList>
            <person name="Rensing S."/>
            <person name="Lang D."/>
            <person name="Zimmer A."/>
            <person name="Terry A."/>
            <person name="Salamov A."/>
            <person name="Shapiro H."/>
            <person name="Nishiyama T."/>
            <person name="Perroud P.-F."/>
            <person name="Lindquist E."/>
            <person name="Kamisugi Y."/>
            <person name="Tanahashi T."/>
            <person name="Sakakibara K."/>
            <person name="Fujita T."/>
            <person name="Oishi K."/>
            <person name="Shin-I T."/>
            <person name="Kuroki Y."/>
            <person name="Toyoda A."/>
            <person name="Suzuki Y."/>
            <person name="Hashimoto A."/>
            <person name="Yamaguchi K."/>
            <person name="Sugano A."/>
            <person name="Kohara Y."/>
            <person name="Fujiyama A."/>
            <person name="Anterola A."/>
            <person name="Aoki S."/>
            <person name="Ashton N."/>
            <person name="Barbazuk W.B."/>
            <person name="Barker E."/>
            <person name="Bennetzen J."/>
            <person name="Bezanilla M."/>
            <person name="Blankenship R."/>
            <person name="Cho S.H."/>
            <person name="Dutcher S."/>
            <person name="Estelle M."/>
            <person name="Fawcett J.A."/>
            <person name="Gundlach H."/>
            <person name="Hanada K."/>
            <person name="Heyl A."/>
            <person name="Hicks K.A."/>
            <person name="Hugh J."/>
            <person name="Lohr M."/>
            <person name="Mayer K."/>
            <person name="Melkozernov A."/>
            <person name="Murata T."/>
            <person name="Nelson D."/>
            <person name="Pils B."/>
            <person name="Prigge M."/>
            <person name="Reiss B."/>
            <person name="Renner T."/>
            <person name="Rombauts S."/>
            <person name="Rushton P."/>
            <person name="Sanderfoot A."/>
            <person name="Schween G."/>
            <person name="Shiu S.-H."/>
            <person name="Stueber K."/>
            <person name="Theodoulou F.L."/>
            <person name="Tu H."/>
            <person name="Van de Peer Y."/>
            <person name="Verrier P.J."/>
            <person name="Waters E."/>
            <person name="Wood A."/>
            <person name="Yang L."/>
            <person name="Cove D."/>
            <person name="Cuming A."/>
            <person name="Hasebe M."/>
            <person name="Lucas S."/>
            <person name="Mishler D.B."/>
            <person name="Reski R."/>
            <person name="Grigoriev I."/>
            <person name="Quatrano R.S."/>
            <person name="Boore J.L."/>
        </authorList>
    </citation>
    <scope>NUCLEOTIDE SEQUENCE [LARGE SCALE GENOMIC DNA]</scope>
    <source>
        <strain evidence="9 10">cv. Gransden 2004</strain>
    </source>
</reference>
<dbReference type="Gene3D" id="3.30.565.10">
    <property type="entry name" value="Histidine kinase-like ATPase, C-terminal domain"/>
    <property type="match status" value="1"/>
</dbReference>
<dbReference type="PRINTS" id="PR00344">
    <property type="entry name" value="BCTRLSENSOR"/>
</dbReference>
<keyword evidence="3" id="KW-0597">Phosphoprotein</keyword>
<dbReference type="GO" id="GO:0000160">
    <property type="term" value="P:phosphorelay signal transduction system"/>
    <property type="evidence" value="ECO:0000318"/>
    <property type="project" value="GO_Central"/>
</dbReference>
<dbReference type="Gene3D" id="1.10.287.130">
    <property type="match status" value="1"/>
</dbReference>
<dbReference type="InterPro" id="IPR005467">
    <property type="entry name" value="His_kinase_dom"/>
</dbReference>
<dbReference type="EMBL" id="ABEU02000015">
    <property type="protein sequence ID" value="PNR39923.1"/>
    <property type="molecule type" value="Genomic_DNA"/>
</dbReference>
<dbReference type="SUPFAM" id="SSF47384">
    <property type="entry name" value="Homodimeric domain of signal transducing histidine kinase"/>
    <property type="match status" value="1"/>
</dbReference>
<evidence type="ECO:0000256" key="3">
    <source>
        <dbReference type="ARBA" id="ARBA00022553"/>
    </source>
</evidence>
<evidence type="ECO:0000313" key="8">
    <source>
        <dbReference type="EMBL" id="PNR39923.1"/>
    </source>
</evidence>
<evidence type="ECO:0000313" key="10">
    <source>
        <dbReference type="Proteomes" id="UP000006727"/>
    </source>
</evidence>
<dbReference type="InterPro" id="IPR003661">
    <property type="entry name" value="HisK_dim/P_dom"/>
</dbReference>
<feature type="domain" description="Histidine kinase" evidence="7">
    <location>
        <begin position="375"/>
        <end position="636"/>
    </location>
</feature>
<evidence type="ECO:0000256" key="2">
    <source>
        <dbReference type="ARBA" id="ARBA00012438"/>
    </source>
</evidence>